<accession>A0A844ARF4</accession>
<evidence type="ECO:0000259" key="1">
    <source>
        <dbReference type="Pfam" id="PF01814"/>
    </source>
</evidence>
<dbReference type="EMBL" id="WJBU01000004">
    <property type="protein sequence ID" value="MRD46634.1"/>
    <property type="molecule type" value="Genomic_DNA"/>
</dbReference>
<dbReference type="Gene3D" id="1.20.120.520">
    <property type="entry name" value="nmb1532 protein domain like"/>
    <property type="match status" value="1"/>
</dbReference>
<protein>
    <submittedName>
        <fullName evidence="2">AraC family transcriptional regulator</fullName>
    </submittedName>
</protein>
<proteinExistence type="predicted"/>
<dbReference type="Pfam" id="PF01814">
    <property type="entry name" value="Hemerythrin"/>
    <property type="match status" value="1"/>
</dbReference>
<name>A0A844ARF4_9BURK</name>
<dbReference type="GO" id="GO:0005886">
    <property type="term" value="C:plasma membrane"/>
    <property type="evidence" value="ECO:0007669"/>
    <property type="project" value="TreeGrafter"/>
</dbReference>
<dbReference type="InterPro" id="IPR012312">
    <property type="entry name" value="Hemerythrin-like"/>
</dbReference>
<dbReference type="AlphaFoldDB" id="A0A844ARF4"/>
<reference evidence="2 3" key="1">
    <citation type="submission" date="2019-11" db="EMBL/GenBank/DDBJ databases">
        <title>Caenimonas koreensis gen. nov., sp. nov., isolated from activated sludge.</title>
        <authorList>
            <person name="Seung H.R."/>
        </authorList>
    </citation>
    <scope>NUCLEOTIDE SEQUENCE [LARGE SCALE GENOMIC DNA]</scope>
    <source>
        <strain evidence="2 3">EMB320</strain>
    </source>
</reference>
<sequence>MFDPVKAWHEEHMYFGRLLALLQHEMDVFATGDTPNYSLMLDIIEYLRDYADQYHHPREDAVFAKVLLKHPDRRLPLARLQQEHRVIAHAGIALQRMLEELQSDAVLSRSEVEVAAATYLVYYGNHIMREEEDILPLAAKALTPQDWTAAAAAAPGGEDPVFGKNPKARFHELRRRIALEAA</sequence>
<evidence type="ECO:0000313" key="3">
    <source>
        <dbReference type="Proteomes" id="UP000487350"/>
    </source>
</evidence>
<dbReference type="OrthoDB" id="7349010at2"/>
<dbReference type="Proteomes" id="UP000487350">
    <property type="component" value="Unassembled WGS sequence"/>
</dbReference>
<keyword evidence="3" id="KW-1185">Reference proteome</keyword>
<evidence type="ECO:0000313" key="2">
    <source>
        <dbReference type="EMBL" id="MRD46634.1"/>
    </source>
</evidence>
<gene>
    <name evidence="2" type="ORF">GHT07_05055</name>
</gene>
<organism evidence="2 3">
    <name type="scientific">Caenimonas koreensis DSM 17982</name>
    <dbReference type="NCBI Taxonomy" id="1121255"/>
    <lineage>
        <taxon>Bacteria</taxon>
        <taxon>Pseudomonadati</taxon>
        <taxon>Pseudomonadota</taxon>
        <taxon>Betaproteobacteria</taxon>
        <taxon>Burkholderiales</taxon>
        <taxon>Comamonadaceae</taxon>
        <taxon>Caenimonas</taxon>
    </lineage>
</organism>
<comment type="caution">
    <text evidence="2">The sequence shown here is derived from an EMBL/GenBank/DDBJ whole genome shotgun (WGS) entry which is preliminary data.</text>
</comment>
<dbReference type="RefSeq" id="WP_153583977.1">
    <property type="nucleotide sequence ID" value="NZ_WJBU01000004.1"/>
</dbReference>
<dbReference type="PANTHER" id="PTHR39966">
    <property type="entry name" value="BLL2471 PROTEIN-RELATED"/>
    <property type="match status" value="1"/>
</dbReference>
<feature type="domain" description="Hemerythrin-like" evidence="1">
    <location>
        <begin position="4"/>
        <end position="138"/>
    </location>
</feature>
<dbReference type="PANTHER" id="PTHR39966:SF1">
    <property type="entry name" value="HEMERYTHRIN-LIKE DOMAIN-CONTAINING PROTEIN"/>
    <property type="match status" value="1"/>
</dbReference>